<keyword evidence="4" id="KW-1185">Reference proteome</keyword>
<dbReference type="EMBL" id="BNDY01000002">
    <property type="protein sequence ID" value="GHI36473.1"/>
    <property type="molecule type" value="Genomic_DNA"/>
</dbReference>
<dbReference type="Proteomes" id="UP001050808">
    <property type="component" value="Unassembled WGS sequence"/>
</dbReference>
<dbReference type="PROSITE" id="PS51257">
    <property type="entry name" value="PROKAR_LIPOPROTEIN"/>
    <property type="match status" value="1"/>
</dbReference>
<feature type="region of interest" description="Disordered" evidence="1">
    <location>
        <begin position="35"/>
        <end position="57"/>
    </location>
</feature>
<feature type="chain" id="PRO_5045709781" description="Lipoprotein" evidence="2">
    <location>
        <begin position="35"/>
        <end position="303"/>
    </location>
</feature>
<reference evidence="3" key="1">
    <citation type="submission" date="2024-05" db="EMBL/GenBank/DDBJ databases">
        <title>Whole genome shotgun sequence of Streptomyces violascens NBRC 12920.</title>
        <authorList>
            <person name="Komaki H."/>
            <person name="Tamura T."/>
        </authorList>
    </citation>
    <scope>NUCLEOTIDE SEQUENCE</scope>
    <source>
        <strain evidence="3">NBRC 12920</strain>
    </source>
</reference>
<name>A0ABQ3QGQ5_9ACTN</name>
<sequence length="303" mass="32097">MSRPARHSRRPRSFGALGAVLVGTFLTLSSGCSAPADDAPTRSDTSAPAAEPTTAVSYGLPQDVTPMVLPASGADTRLTQGLEGFTSLIRSKTVRACFTSVHAQLPDAPPAMFGRLFEIPDLETIAHNGFTSGTVPGEQVSSAGGAAPDSALVQSCGQKGDAAAAELQSVYGPLFSRWLGGLAPLETQDAVVSARKTLTGCLADKGVQAKDENDFFNGVDKKIQEIDDRDAMKAEDRRLGAIYATCMKPVEAAREPLRAKAREQFVAEHKDELAQIRTSLPDRIATMEKRYGIRFSVPAPAGH</sequence>
<protein>
    <recommendedName>
        <fullName evidence="5">Lipoprotein</fullName>
    </recommendedName>
</protein>
<keyword evidence="2" id="KW-0732">Signal</keyword>
<gene>
    <name evidence="3" type="ORF">Sviol_08810</name>
</gene>
<evidence type="ECO:0000256" key="2">
    <source>
        <dbReference type="SAM" id="SignalP"/>
    </source>
</evidence>
<evidence type="ECO:0000313" key="3">
    <source>
        <dbReference type="EMBL" id="GHI36473.1"/>
    </source>
</evidence>
<comment type="caution">
    <text evidence="3">The sequence shown here is derived from an EMBL/GenBank/DDBJ whole genome shotgun (WGS) entry which is preliminary data.</text>
</comment>
<evidence type="ECO:0000256" key="1">
    <source>
        <dbReference type="SAM" id="MobiDB-lite"/>
    </source>
</evidence>
<feature type="signal peptide" evidence="2">
    <location>
        <begin position="1"/>
        <end position="34"/>
    </location>
</feature>
<dbReference type="RefSeq" id="WP_189960427.1">
    <property type="nucleotide sequence ID" value="NZ_BMUA01000001.1"/>
</dbReference>
<evidence type="ECO:0000313" key="4">
    <source>
        <dbReference type="Proteomes" id="UP001050808"/>
    </source>
</evidence>
<accession>A0ABQ3QGQ5</accession>
<evidence type="ECO:0008006" key="5">
    <source>
        <dbReference type="Google" id="ProtNLM"/>
    </source>
</evidence>
<organism evidence="3 4">
    <name type="scientific">Streptomyces violascens</name>
    <dbReference type="NCBI Taxonomy" id="67381"/>
    <lineage>
        <taxon>Bacteria</taxon>
        <taxon>Bacillati</taxon>
        <taxon>Actinomycetota</taxon>
        <taxon>Actinomycetes</taxon>
        <taxon>Kitasatosporales</taxon>
        <taxon>Streptomycetaceae</taxon>
        <taxon>Streptomyces</taxon>
    </lineage>
</organism>
<proteinExistence type="predicted"/>